<evidence type="ECO:0000313" key="4">
    <source>
        <dbReference type="EMBL" id="UZH54963.1"/>
    </source>
</evidence>
<name>A0ABY6NQZ1_9FLAO</name>
<feature type="chain" id="PRO_5047115817" evidence="2">
    <location>
        <begin position="20"/>
        <end position="175"/>
    </location>
</feature>
<dbReference type="Proteomes" id="UP001163981">
    <property type="component" value="Chromosome"/>
</dbReference>
<dbReference type="SUPFAM" id="SSF56925">
    <property type="entry name" value="OMPA-like"/>
    <property type="match status" value="1"/>
</dbReference>
<dbReference type="RefSeq" id="WP_265163305.1">
    <property type="nucleotide sequence ID" value="NZ_CP069620.1"/>
</dbReference>
<gene>
    <name evidence="4" type="ORF">JRG66_13490</name>
</gene>
<feature type="domain" description="Outer membrane protein beta-barrel" evidence="3">
    <location>
        <begin position="6"/>
        <end position="175"/>
    </location>
</feature>
<evidence type="ECO:0000313" key="5">
    <source>
        <dbReference type="Proteomes" id="UP001163981"/>
    </source>
</evidence>
<dbReference type="InterPro" id="IPR011250">
    <property type="entry name" value="OMP/PagP_B-barrel"/>
</dbReference>
<dbReference type="Gene3D" id="2.40.160.20">
    <property type="match status" value="1"/>
</dbReference>
<proteinExistence type="predicted"/>
<reference evidence="4" key="1">
    <citation type="submission" date="2021-02" db="EMBL/GenBank/DDBJ databases">
        <title>Salinimicrobium sp. nov. isolated from seawater in Tongyeong, Republic of Korea.</title>
        <authorList>
            <person name="Lee S.-J."/>
        </authorList>
    </citation>
    <scope>NUCLEOTIDE SEQUENCE</scope>
    <source>
        <strain evidence="4">HN-2-9-2</strain>
    </source>
</reference>
<dbReference type="Pfam" id="PF13505">
    <property type="entry name" value="OMP_b-brl"/>
    <property type="match status" value="1"/>
</dbReference>
<dbReference type="InterPro" id="IPR027385">
    <property type="entry name" value="Beta-barrel_OMP"/>
</dbReference>
<feature type="signal peptide" evidence="2">
    <location>
        <begin position="1"/>
        <end position="19"/>
    </location>
</feature>
<organism evidence="4 5">
    <name type="scientific">Salinimicrobium tongyeongense</name>
    <dbReference type="NCBI Taxonomy" id="2809707"/>
    <lineage>
        <taxon>Bacteria</taxon>
        <taxon>Pseudomonadati</taxon>
        <taxon>Bacteroidota</taxon>
        <taxon>Flavobacteriia</taxon>
        <taxon>Flavobacteriales</taxon>
        <taxon>Flavobacteriaceae</taxon>
        <taxon>Salinimicrobium</taxon>
    </lineage>
</organism>
<protein>
    <submittedName>
        <fullName evidence="4">PorT family protein</fullName>
    </submittedName>
</protein>
<dbReference type="EMBL" id="CP069620">
    <property type="protein sequence ID" value="UZH54963.1"/>
    <property type="molecule type" value="Genomic_DNA"/>
</dbReference>
<sequence>MKKIILLCCGIFMSAQAFSQSADFGLTAGYLNLNVSSSYEGFNASVSESGFYLGAFADFDLSSDFSLQPGVNYGKVQDSEGILFIPVLAKYYVGDSAFNLLAGPQASIILEETGDEINAFGLDVTFGAGFDITEDFQLQARYSLELTNRIGDVEGMPSDVKSRVNSLTIGLGYKF</sequence>
<keyword evidence="5" id="KW-1185">Reference proteome</keyword>
<evidence type="ECO:0000259" key="3">
    <source>
        <dbReference type="Pfam" id="PF13505"/>
    </source>
</evidence>
<accession>A0ABY6NQZ1</accession>
<evidence type="ECO:0000256" key="2">
    <source>
        <dbReference type="SAM" id="SignalP"/>
    </source>
</evidence>
<evidence type="ECO:0000256" key="1">
    <source>
        <dbReference type="ARBA" id="ARBA00022729"/>
    </source>
</evidence>
<keyword evidence="1 2" id="KW-0732">Signal</keyword>